<dbReference type="Proteomes" id="UP001220022">
    <property type="component" value="Unassembled WGS sequence"/>
</dbReference>
<evidence type="ECO:0000313" key="1">
    <source>
        <dbReference type="EMBL" id="MDF2261602.1"/>
    </source>
</evidence>
<gene>
    <name evidence="1" type="ORF">P2L57_39590</name>
</gene>
<proteinExistence type="predicted"/>
<comment type="caution">
    <text evidence="1">The sequence shown here is derived from an EMBL/GenBank/DDBJ whole genome shotgun (WGS) entry which is preliminary data.</text>
</comment>
<keyword evidence="2" id="KW-1185">Reference proteome</keyword>
<dbReference type="EMBL" id="JARHTQ010000073">
    <property type="protein sequence ID" value="MDF2261602.1"/>
    <property type="molecule type" value="Genomic_DNA"/>
</dbReference>
<dbReference type="RefSeq" id="WP_275823407.1">
    <property type="nucleotide sequence ID" value="NZ_BAAANM010000064.1"/>
</dbReference>
<organism evidence="1 2">
    <name type="scientific">Streptantibioticus ferralitis</name>
    <dbReference type="NCBI Taxonomy" id="236510"/>
    <lineage>
        <taxon>Bacteria</taxon>
        <taxon>Bacillati</taxon>
        <taxon>Actinomycetota</taxon>
        <taxon>Actinomycetes</taxon>
        <taxon>Kitasatosporales</taxon>
        <taxon>Streptomycetaceae</taxon>
        <taxon>Streptantibioticus</taxon>
    </lineage>
</organism>
<evidence type="ECO:0000313" key="2">
    <source>
        <dbReference type="Proteomes" id="UP001220022"/>
    </source>
</evidence>
<name>A0ABT5ZD81_9ACTN</name>
<sequence length="54" mass="5496">MSFTESRSEPISTSLIIGSVLSTDHAAEAGPGGGEIVFEFGDGSGEPLLLCGRL</sequence>
<accession>A0ABT5ZD81</accession>
<reference evidence="1 2" key="1">
    <citation type="submission" date="2023-03" db="EMBL/GenBank/DDBJ databases">
        <title>Draft genome sequence of type strain Streptomyces ferralitis JCM 14344.</title>
        <authorList>
            <person name="Klaysubun C."/>
            <person name="Duangmal K."/>
        </authorList>
    </citation>
    <scope>NUCLEOTIDE SEQUENCE [LARGE SCALE GENOMIC DNA]</scope>
    <source>
        <strain evidence="1 2">JCM 14344</strain>
    </source>
</reference>
<protein>
    <submittedName>
        <fullName evidence="1">Uncharacterized protein</fullName>
    </submittedName>
</protein>